<evidence type="ECO:0000313" key="3">
    <source>
        <dbReference type="Proteomes" id="UP001141806"/>
    </source>
</evidence>
<organism evidence="2 3">
    <name type="scientific">Protea cynaroides</name>
    <dbReference type="NCBI Taxonomy" id="273540"/>
    <lineage>
        <taxon>Eukaryota</taxon>
        <taxon>Viridiplantae</taxon>
        <taxon>Streptophyta</taxon>
        <taxon>Embryophyta</taxon>
        <taxon>Tracheophyta</taxon>
        <taxon>Spermatophyta</taxon>
        <taxon>Magnoliopsida</taxon>
        <taxon>Proteales</taxon>
        <taxon>Proteaceae</taxon>
        <taxon>Protea</taxon>
    </lineage>
</organism>
<evidence type="ECO:0000313" key="2">
    <source>
        <dbReference type="EMBL" id="KAJ4975433.1"/>
    </source>
</evidence>
<accession>A0A9Q0QXA3</accession>
<dbReference type="Gene3D" id="3.90.1320.10">
    <property type="entry name" value="Outer-capsid protein sigma 3, large lobe"/>
    <property type="match status" value="1"/>
</dbReference>
<dbReference type="Pfam" id="PF03080">
    <property type="entry name" value="Neprosin"/>
    <property type="match status" value="2"/>
</dbReference>
<gene>
    <name evidence="2" type="ORF">NE237_000539</name>
</gene>
<dbReference type="PANTHER" id="PTHR31589:SF24">
    <property type="entry name" value="OS07G0205500 PROTEIN"/>
    <property type="match status" value="1"/>
</dbReference>
<reference evidence="2" key="1">
    <citation type="journal article" date="2023" name="Plant J.">
        <title>The genome of the king protea, Protea cynaroides.</title>
        <authorList>
            <person name="Chang J."/>
            <person name="Duong T.A."/>
            <person name="Schoeman C."/>
            <person name="Ma X."/>
            <person name="Roodt D."/>
            <person name="Barker N."/>
            <person name="Li Z."/>
            <person name="Van de Peer Y."/>
            <person name="Mizrachi E."/>
        </authorList>
    </citation>
    <scope>NUCLEOTIDE SEQUENCE</scope>
    <source>
        <tissue evidence="2">Young leaves</tissue>
    </source>
</reference>
<dbReference type="PANTHER" id="PTHR31589">
    <property type="entry name" value="PROTEIN, PUTATIVE (DUF239)-RELATED-RELATED"/>
    <property type="match status" value="1"/>
</dbReference>
<keyword evidence="3" id="KW-1185">Reference proteome</keyword>
<evidence type="ECO:0000259" key="1">
    <source>
        <dbReference type="PROSITE" id="PS52045"/>
    </source>
</evidence>
<sequence length="276" mass="32132">MVVCDCIGRDDFRKARIITSVEKAVRKVRIEEKLHFVCFFAVLLGKVESSMALSINWRELILWMLILHSGLAVGLSQFGKNQDNDLPHHYAAEGMGNRKTTELSVYGTLVVMNLWNPKLRLRRGQFSLAQIWVSAMDEHIEAGWHVSPKLYNDYHTHLFVFWTVSYKRARMSFPVQFSICSQELPKLRLRRGQFSLAQIWISAMDEYIEVGWHVSPKLYTIIIPTYLYSGRQMVICTLATIFYAQVSYKRARMSFPVQFSIWYLLIMEPSMTCISL</sequence>
<dbReference type="InterPro" id="IPR053168">
    <property type="entry name" value="Glutamic_endopeptidase"/>
</dbReference>
<name>A0A9Q0QXA3_9MAGN</name>
<dbReference type="Proteomes" id="UP001141806">
    <property type="component" value="Unassembled WGS sequence"/>
</dbReference>
<feature type="domain" description="Neprosin PEP catalytic" evidence="1">
    <location>
        <begin position="83"/>
        <end position="276"/>
    </location>
</feature>
<dbReference type="InterPro" id="IPR004314">
    <property type="entry name" value="Neprosin"/>
</dbReference>
<dbReference type="EMBL" id="JAMYWD010000003">
    <property type="protein sequence ID" value="KAJ4975433.1"/>
    <property type="molecule type" value="Genomic_DNA"/>
</dbReference>
<protein>
    <recommendedName>
        <fullName evidence="1">Neprosin PEP catalytic domain-containing protein</fullName>
    </recommendedName>
</protein>
<dbReference type="PROSITE" id="PS52045">
    <property type="entry name" value="NEPROSIN_PEP_CD"/>
    <property type="match status" value="1"/>
</dbReference>
<comment type="caution">
    <text evidence="2">The sequence shown here is derived from an EMBL/GenBank/DDBJ whole genome shotgun (WGS) entry which is preliminary data.</text>
</comment>
<dbReference type="AlphaFoldDB" id="A0A9Q0QXA3"/>
<proteinExistence type="predicted"/>